<evidence type="ECO:0000313" key="8">
    <source>
        <dbReference type="EMBL" id="QIS20637.1"/>
    </source>
</evidence>
<name>A0A6G9Z5L5_9NOCA</name>
<comment type="cofactor">
    <cofactor evidence="1">
        <name>Mg(2+)</name>
        <dbReference type="ChEBI" id="CHEBI:18420"/>
    </cofactor>
</comment>
<keyword evidence="6" id="KW-0460">Magnesium</keyword>
<dbReference type="EMBL" id="CP046173">
    <property type="protein sequence ID" value="QIS20637.1"/>
    <property type="molecule type" value="Genomic_DNA"/>
</dbReference>
<protein>
    <recommendedName>
        <fullName evidence="4">Probable 2-phosphosulfolactate phosphatase</fullName>
        <ecNumber evidence="3">3.1.3.71</ecNumber>
    </recommendedName>
</protein>
<evidence type="ECO:0000256" key="2">
    <source>
        <dbReference type="ARBA" id="ARBA00009997"/>
    </source>
</evidence>
<evidence type="ECO:0000256" key="4">
    <source>
        <dbReference type="ARBA" id="ARBA00021948"/>
    </source>
</evidence>
<evidence type="ECO:0000256" key="3">
    <source>
        <dbReference type="ARBA" id="ARBA00012953"/>
    </source>
</evidence>
<dbReference type="GO" id="GO:0050532">
    <property type="term" value="F:2-phosphosulfolactate phosphatase activity"/>
    <property type="evidence" value="ECO:0007669"/>
    <property type="project" value="UniProtKB-EC"/>
</dbReference>
<dbReference type="SUPFAM" id="SSF142823">
    <property type="entry name" value="ComB-like"/>
    <property type="match status" value="1"/>
</dbReference>
<dbReference type="EC" id="3.1.3.71" evidence="3"/>
<sequence>MTDREWATQRPWGVRVDWGRAGALALGPGSACVVVVDVLSFATAVSVASERGTQVIPYPWRDDSAAAAFAADRDARLAVGRRAVSAEQPWSLSPAALREAPAPRRLVLPSPNGSSIAAAVSGVPVIAACLRNATAVGRWIRGQGWGTAEKPVSVIAAGEHWDDGSLRPALEDWLGAGAVVSALAAYRAGRLSPEALVAMNSHDGAGEVAAVVTQCASGCELAAMGFGDDVRIAVEIDESRVVPVLSEGAFADAA</sequence>
<comment type="catalytic activity">
    <reaction evidence="7">
        <text>(2R)-O-phospho-3-sulfolactate + H2O = (2R)-3-sulfolactate + phosphate</text>
        <dbReference type="Rhea" id="RHEA:23416"/>
        <dbReference type="ChEBI" id="CHEBI:15377"/>
        <dbReference type="ChEBI" id="CHEBI:15597"/>
        <dbReference type="ChEBI" id="CHEBI:43474"/>
        <dbReference type="ChEBI" id="CHEBI:58738"/>
        <dbReference type="EC" id="3.1.3.71"/>
    </reaction>
</comment>
<evidence type="ECO:0000313" key="9">
    <source>
        <dbReference type="Proteomes" id="UP000500953"/>
    </source>
</evidence>
<dbReference type="GO" id="GO:0050545">
    <property type="term" value="F:sulfopyruvate decarboxylase activity"/>
    <property type="evidence" value="ECO:0007669"/>
    <property type="project" value="TreeGrafter"/>
</dbReference>
<dbReference type="AlphaFoldDB" id="A0A6G9Z5L5"/>
<dbReference type="Gene3D" id="3.90.1560.10">
    <property type="entry name" value="ComB-like"/>
    <property type="match status" value="1"/>
</dbReference>
<evidence type="ECO:0000256" key="6">
    <source>
        <dbReference type="ARBA" id="ARBA00022842"/>
    </source>
</evidence>
<dbReference type="InterPro" id="IPR005238">
    <property type="entry name" value="ComB-like"/>
</dbReference>
<gene>
    <name evidence="8" type="ORF">F6W96_22380</name>
</gene>
<evidence type="ECO:0000256" key="1">
    <source>
        <dbReference type="ARBA" id="ARBA00001946"/>
    </source>
</evidence>
<accession>A0A6G9Z5L5</accession>
<dbReference type="PANTHER" id="PTHR37311:SF1">
    <property type="entry name" value="2-PHOSPHOSULFOLACTATE PHOSPHATASE-RELATED"/>
    <property type="match status" value="1"/>
</dbReference>
<reference evidence="8 9" key="1">
    <citation type="journal article" date="2019" name="ACS Chem. Biol.">
        <title>Identification and Mobilization of a Cryptic Antibiotic Biosynthesis Gene Locus from a Human-Pathogenic Nocardia Isolate.</title>
        <authorList>
            <person name="Herisse M."/>
            <person name="Ishida K."/>
            <person name="Porter J.L."/>
            <person name="Howden B."/>
            <person name="Hertweck C."/>
            <person name="Stinear T.P."/>
            <person name="Pidot S.J."/>
        </authorList>
    </citation>
    <scope>NUCLEOTIDE SEQUENCE [LARGE SCALE GENOMIC DNA]</scope>
    <source>
        <strain evidence="8 9">AUSMDU00012715</strain>
    </source>
</reference>
<dbReference type="PANTHER" id="PTHR37311">
    <property type="entry name" value="2-PHOSPHOSULFOLACTATE PHOSPHATASE-RELATED"/>
    <property type="match status" value="1"/>
</dbReference>
<proteinExistence type="inferred from homology"/>
<dbReference type="Proteomes" id="UP000500953">
    <property type="component" value="Chromosome"/>
</dbReference>
<dbReference type="GO" id="GO:0000287">
    <property type="term" value="F:magnesium ion binding"/>
    <property type="evidence" value="ECO:0007669"/>
    <property type="project" value="InterPro"/>
</dbReference>
<keyword evidence="5" id="KW-0378">Hydrolase</keyword>
<evidence type="ECO:0000256" key="5">
    <source>
        <dbReference type="ARBA" id="ARBA00022801"/>
    </source>
</evidence>
<dbReference type="RefSeq" id="WP_167487972.1">
    <property type="nucleotide sequence ID" value="NZ_CP046173.1"/>
</dbReference>
<dbReference type="InterPro" id="IPR036702">
    <property type="entry name" value="ComB-like_sf"/>
</dbReference>
<organism evidence="8 9">
    <name type="scientific">Nocardia terpenica</name>
    <dbReference type="NCBI Taxonomy" id="455432"/>
    <lineage>
        <taxon>Bacteria</taxon>
        <taxon>Bacillati</taxon>
        <taxon>Actinomycetota</taxon>
        <taxon>Actinomycetes</taxon>
        <taxon>Mycobacteriales</taxon>
        <taxon>Nocardiaceae</taxon>
        <taxon>Nocardia</taxon>
    </lineage>
</organism>
<comment type="similarity">
    <text evidence="2">Belongs to the ComB family.</text>
</comment>
<dbReference type="Pfam" id="PF04029">
    <property type="entry name" value="2-ph_phosp"/>
    <property type="match status" value="1"/>
</dbReference>
<evidence type="ECO:0000256" key="7">
    <source>
        <dbReference type="ARBA" id="ARBA00033711"/>
    </source>
</evidence>